<proteinExistence type="predicted"/>
<keyword evidence="2" id="KW-1185">Reference proteome</keyword>
<protein>
    <recommendedName>
        <fullName evidence="3">PIN domain-containing protein</fullName>
    </recommendedName>
</protein>
<evidence type="ECO:0008006" key="3">
    <source>
        <dbReference type="Google" id="ProtNLM"/>
    </source>
</evidence>
<comment type="caution">
    <text evidence="1">The sequence shown here is derived from an EMBL/GenBank/DDBJ whole genome shotgun (WGS) entry which is preliminary data.</text>
</comment>
<evidence type="ECO:0000313" key="1">
    <source>
        <dbReference type="EMBL" id="OAD20751.1"/>
    </source>
</evidence>
<evidence type="ECO:0000313" key="2">
    <source>
        <dbReference type="Proteomes" id="UP000076962"/>
    </source>
</evidence>
<accession>A0A176RY84</accession>
<gene>
    <name evidence="1" type="ORF">THIOM_003524</name>
</gene>
<dbReference type="AlphaFoldDB" id="A0A176RY84"/>
<dbReference type="Proteomes" id="UP000076962">
    <property type="component" value="Unassembled WGS sequence"/>
</dbReference>
<organism evidence="1 2">
    <name type="scientific">Candidatus Thiomargarita nelsonii</name>
    <dbReference type="NCBI Taxonomy" id="1003181"/>
    <lineage>
        <taxon>Bacteria</taxon>
        <taxon>Pseudomonadati</taxon>
        <taxon>Pseudomonadota</taxon>
        <taxon>Gammaproteobacteria</taxon>
        <taxon>Thiotrichales</taxon>
        <taxon>Thiotrichaceae</taxon>
        <taxon>Thiomargarita</taxon>
    </lineage>
</organism>
<sequence>EGIKDMDAVHLACAEIFDCDFFVTCDDKLNALRFLSLHFTLDYMALHQELFEGLTAKEVYENATEFWHNRDKRHLKQED</sequence>
<name>A0A176RY84_9GAMM</name>
<dbReference type="EMBL" id="LUTY01002139">
    <property type="protein sequence ID" value="OAD20751.1"/>
    <property type="molecule type" value="Genomic_DNA"/>
</dbReference>
<feature type="non-terminal residue" evidence="1">
    <location>
        <position position="1"/>
    </location>
</feature>
<reference evidence="1 2" key="1">
    <citation type="submission" date="2016-05" db="EMBL/GenBank/DDBJ databases">
        <title>Single-cell genome of chain-forming Candidatus Thiomargarita nelsonii and comparison to other large sulfur-oxidizing bacteria.</title>
        <authorList>
            <person name="Winkel M."/>
            <person name="Salman V."/>
            <person name="Woyke T."/>
            <person name="Schulz-Vogt H."/>
            <person name="Richter M."/>
            <person name="Flood B."/>
            <person name="Bailey J."/>
            <person name="Amann R."/>
            <person name="Mussmann M."/>
        </authorList>
    </citation>
    <scope>NUCLEOTIDE SEQUENCE [LARGE SCALE GENOMIC DNA]</scope>
    <source>
        <strain evidence="1 2">THI036</strain>
    </source>
</reference>